<dbReference type="GO" id="GO:0005524">
    <property type="term" value="F:ATP binding"/>
    <property type="evidence" value="ECO:0007669"/>
    <property type="project" value="UniProtKB-UniRule"/>
</dbReference>
<dbReference type="PANTHER" id="PTHR10457:SF7">
    <property type="entry name" value="GALACTOKINASE-RELATED"/>
    <property type="match status" value="1"/>
</dbReference>
<evidence type="ECO:0000256" key="6">
    <source>
        <dbReference type="ARBA" id="ARBA00022777"/>
    </source>
</evidence>
<feature type="binding site" evidence="11">
    <location>
        <begin position="35"/>
        <end position="38"/>
    </location>
    <ligand>
        <name>substrate</name>
    </ligand>
</feature>
<comment type="pathway">
    <text evidence="11">Carbohydrate metabolism; galactose metabolism.</text>
</comment>
<keyword evidence="6 11" id="KW-0418">Kinase</keyword>
<reference evidence="16 17" key="1">
    <citation type="submission" date="2019-01" db="EMBL/GenBank/DDBJ databases">
        <title>Vibrio BEI176 sp. nov, a marine bacterium isolated from China: eastern marignal seas.</title>
        <authorList>
            <person name="Li B."/>
        </authorList>
    </citation>
    <scope>NUCLEOTIDE SEQUENCE [LARGE SCALE GENOMIC DNA]</scope>
    <source>
        <strain evidence="16 17">BEI176</strain>
    </source>
</reference>
<dbReference type="InterPro" id="IPR014721">
    <property type="entry name" value="Ribsml_uS5_D2-typ_fold_subgr"/>
</dbReference>
<organism evidence="16 17">
    <name type="scientific">Vibrio ouci</name>
    <dbReference type="NCBI Taxonomy" id="2499078"/>
    <lineage>
        <taxon>Bacteria</taxon>
        <taxon>Pseudomonadati</taxon>
        <taxon>Pseudomonadota</taxon>
        <taxon>Gammaproteobacteria</taxon>
        <taxon>Vibrionales</taxon>
        <taxon>Vibrionaceae</taxon>
        <taxon>Vibrio</taxon>
    </lineage>
</organism>
<comment type="function">
    <text evidence="11">Catalyzes the transfer of the gamma-phosphate of ATP to D-galactose to form alpha-D-galactose-1-phosphate (Gal-1-P).</text>
</comment>
<dbReference type="GO" id="GO:0000287">
    <property type="term" value="F:magnesium ion binding"/>
    <property type="evidence" value="ECO:0007669"/>
    <property type="project" value="UniProtKB-UniRule"/>
</dbReference>
<dbReference type="Pfam" id="PF00288">
    <property type="entry name" value="GHMP_kinases_N"/>
    <property type="match status" value="1"/>
</dbReference>
<dbReference type="SUPFAM" id="SSF54211">
    <property type="entry name" value="Ribosomal protein S5 domain 2-like"/>
    <property type="match status" value="1"/>
</dbReference>
<dbReference type="PRINTS" id="PR00473">
    <property type="entry name" value="GALCTOKINASE"/>
</dbReference>
<dbReference type="InterPro" id="IPR022963">
    <property type="entry name" value="Galactokinase_bac"/>
</dbReference>
<proteinExistence type="inferred from homology"/>
<dbReference type="UniPathway" id="UPA00214"/>
<evidence type="ECO:0000256" key="7">
    <source>
        <dbReference type="ARBA" id="ARBA00022840"/>
    </source>
</evidence>
<dbReference type="RefSeq" id="WP_134836908.1">
    <property type="nucleotide sequence ID" value="NZ_SATR01000037.1"/>
</dbReference>
<dbReference type="InterPro" id="IPR020568">
    <property type="entry name" value="Ribosomal_Su5_D2-typ_SF"/>
</dbReference>
<evidence type="ECO:0000256" key="9">
    <source>
        <dbReference type="ARBA" id="ARBA00023144"/>
    </source>
</evidence>
<keyword evidence="3 11" id="KW-0808">Transferase</keyword>
<keyword evidence="17" id="KW-1185">Reference proteome</keyword>
<dbReference type="PANTHER" id="PTHR10457">
    <property type="entry name" value="MEVALONATE KINASE/GALACTOKINASE"/>
    <property type="match status" value="1"/>
</dbReference>
<evidence type="ECO:0000259" key="13">
    <source>
        <dbReference type="Pfam" id="PF00288"/>
    </source>
</evidence>
<dbReference type="GO" id="GO:0005829">
    <property type="term" value="C:cytosol"/>
    <property type="evidence" value="ECO:0007669"/>
    <property type="project" value="TreeGrafter"/>
</dbReference>
<keyword evidence="4 11" id="KW-0479">Metal-binding</keyword>
<evidence type="ECO:0000313" key="17">
    <source>
        <dbReference type="Proteomes" id="UP000297753"/>
    </source>
</evidence>
<dbReference type="Pfam" id="PF10509">
    <property type="entry name" value="GalKase_gal_bdg"/>
    <property type="match status" value="1"/>
</dbReference>
<keyword evidence="8 11" id="KW-0460">Magnesium</keyword>
<dbReference type="SUPFAM" id="SSF55060">
    <property type="entry name" value="GHMP Kinase, C-terminal domain"/>
    <property type="match status" value="1"/>
</dbReference>
<protein>
    <recommendedName>
        <fullName evidence="11 12">Galactokinase</fullName>
        <ecNumber evidence="11 12">2.7.1.6</ecNumber>
    </recommendedName>
    <alternativeName>
        <fullName evidence="11">Galactose kinase</fullName>
    </alternativeName>
</protein>
<dbReference type="EMBL" id="SATR01000037">
    <property type="protein sequence ID" value="TFH90045.1"/>
    <property type="molecule type" value="Genomic_DNA"/>
</dbReference>
<dbReference type="GO" id="GO:0004335">
    <property type="term" value="F:galactokinase activity"/>
    <property type="evidence" value="ECO:0007669"/>
    <property type="project" value="UniProtKB-UniRule"/>
</dbReference>
<evidence type="ECO:0000256" key="8">
    <source>
        <dbReference type="ARBA" id="ARBA00022842"/>
    </source>
</evidence>
<evidence type="ECO:0000256" key="1">
    <source>
        <dbReference type="ARBA" id="ARBA00006566"/>
    </source>
</evidence>
<feature type="binding site" evidence="11">
    <location>
        <position position="163"/>
    </location>
    <ligand>
        <name>Mg(2+)</name>
        <dbReference type="ChEBI" id="CHEBI:18420"/>
    </ligand>
</feature>
<dbReference type="InterPro" id="IPR019741">
    <property type="entry name" value="Galactokinase_CS"/>
</dbReference>
<gene>
    <name evidence="11" type="primary">galK</name>
    <name evidence="16" type="ORF">ELS82_19175</name>
</gene>
<evidence type="ECO:0000313" key="16">
    <source>
        <dbReference type="EMBL" id="TFH90045.1"/>
    </source>
</evidence>
<dbReference type="NCBIfam" id="TIGR00131">
    <property type="entry name" value="gal_kin"/>
    <property type="match status" value="1"/>
</dbReference>
<dbReference type="Gene3D" id="3.30.230.10">
    <property type="match status" value="1"/>
</dbReference>
<dbReference type="FunFam" id="3.30.70.890:FF:000001">
    <property type="entry name" value="Galactokinase"/>
    <property type="match status" value="1"/>
</dbReference>
<dbReference type="NCBIfam" id="NF003472">
    <property type="entry name" value="PRK05101.1"/>
    <property type="match status" value="1"/>
</dbReference>
<dbReference type="Gene3D" id="3.30.70.890">
    <property type="entry name" value="GHMP kinase, C-terminal domain"/>
    <property type="match status" value="1"/>
</dbReference>
<dbReference type="InterPro" id="IPR013750">
    <property type="entry name" value="GHMP_kinase_C_dom"/>
</dbReference>
<keyword evidence="7 11" id="KW-0067">ATP-binding</keyword>
<evidence type="ECO:0000259" key="15">
    <source>
        <dbReference type="Pfam" id="PF10509"/>
    </source>
</evidence>
<keyword evidence="5 11" id="KW-0547">Nucleotide-binding</keyword>
<evidence type="ECO:0000256" key="3">
    <source>
        <dbReference type="ARBA" id="ARBA00022679"/>
    </source>
</evidence>
<dbReference type="Pfam" id="PF08544">
    <property type="entry name" value="GHMP_kinases_C"/>
    <property type="match status" value="1"/>
</dbReference>
<feature type="domain" description="GHMP kinase N-terminal" evidence="13">
    <location>
        <begin position="95"/>
        <end position="182"/>
    </location>
</feature>
<feature type="active site" description="Proton acceptor" evidence="11">
    <location>
        <position position="175"/>
    </location>
</feature>
<evidence type="ECO:0000256" key="11">
    <source>
        <dbReference type="HAMAP-Rule" id="MF_00246"/>
    </source>
</evidence>
<evidence type="ECO:0000259" key="14">
    <source>
        <dbReference type="Pfam" id="PF08544"/>
    </source>
</evidence>
<dbReference type="Proteomes" id="UP000297753">
    <property type="component" value="Unassembled WGS sequence"/>
</dbReference>
<evidence type="ECO:0000256" key="4">
    <source>
        <dbReference type="ARBA" id="ARBA00022723"/>
    </source>
</evidence>
<evidence type="ECO:0000256" key="12">
    <source>
        <dbReference type="NCBIfam" id="TIGR00131"/>
    </source>
</evidence>
<feature type="binding site" evidence="11">
    <location>
        <position position="69"/>
    </location>
    <ligand>
        <name>ATP</name>
        <dbReference type="ChEBI" id="CHEBI:30616"/>
    </ligand>
</feature>
<dbReference type="PRINTS" id="PR00959">
    <property type="entry name" value="MEVGALKINASE"/>
</dbReference>
<dbReference type="NCBIfam" id="NF003705">
    <property type="entry name" value="PRK05322.1"/>
    <property type="match status" value="1"/>
</dbReference>
<keyword evidence="9 11" id="KW-0299">Galactose metabolism</keyword>
<evidence type="ECO:0000256" key="2">
    <source>
        <dbReference type="ARBA" id="ARBA00022490"/>
    </source>
</evidence>
<keyword evidence="2 11" id="KW-0963">Cytoplasm</keyword>
<feature type="binding site" evidence="11">
    <location>
        <position position="224"/>
    </location>
    <ligand>
        <name>substrate</name>
    </ligand>
</feature>
<dbReference type="AlphaFoldDB" id="A0A4Y8WBV8"/>
<feature type="binding site" evidence="11">
    <location>
        <begin position="125"/>
        <end position="131"/>
    </location>
    <ligand>
        <name>ATP</name>
        <dbReference type="ChEBI" id="CHEBI:30616"/>
    </ligand>
</feature>
<feature type="binding site" evidence="11">
    <location>
        <position position="131"/>
    </location>
    <ligand>
        <name>Mg(2+)</name>
        <dbReference type="ChEBI" id="CHEBI:18420"/>
    </ligand>
</feature>
<dbReference type="InterPro" id="IPR036554">
    <property type="entry name" value="GHMP_kinase_C_sf"/>
</dbReference>
<evidence type="ECO:0000256" key="5">
    <source>
        <dbReference type="ARBA" id="ARBA00022741"/>
    </source>
</evidence>
<accession>A0A4Y8WBV8</accession>
<keyword evidence="10 11" id="KW-0119">Carbohydrate metabolism</keyword>
<sequence length="384" mass="41968">MSDLIQNVKTSFAQVLGYAPSHIIQAPGRVNLIGEHTDYNDGFVLPCAINYQTVVAATKRDDNIVRVVSVDYGNETNQFDITEEITFQQDKMWANYIRGVVKCLLARGYQFSGADIAVSGNVPQGAGLSSSAALEVVIGQTFKVLFNLEISQAEIALNGQQAENEFVGCNCGIMDQMISAEGQENHAMLLDCRSLETTAVSMPEDMAVVIINSNKKRGLVDSEYNTRREQCEEAARIFGVKALRDVTIEQFNNKVDELDAMVAKRARHVITENDRTVEAAEALRKHDMQRMGELMAQSHASMRDDFEITVPEIDTLVDIVKEVIGEQGGVRMTGGGFGGCIVSVMPPALVEKVKAAVEEKYQAATGLKESIYVCQAKDGAGIVE</sequence>
<comment type="catalytic activity">
    <reaction evidence="11">
        <text>alpha-D-galactose + ATP = alpha-D-galactose 1-phosphate + ADP + H(+)</text>
        <dbReference type="Rhea" id="RHEA:13553"/>
        <dbReference type="ChEBI" id="CHEBI:15378"/>
        <dbReference type="ChEBI" id="CHEBI:28061"/>
        <dbReference type="ChEBI" id="CHEBI:30616"/>
        <dbReference type="ChEBI" id="CHEBI:58336"/>
        <dbReference type="ChEBI" id="CHEBI:456216"/>
        <dbReference type="EC" id="2.7.1.6"/>
    </reaction>
</comment>
<dbReference type="InterPro" id="IPR019539">
    <property type="entry name" value="GalKase_N"/>
</dbReference>
<comment type="caution">
    <text evidence="16">The sequence shown here is derived from an EMBL/GenBank/DDBJ whole genome shotgun (WGS) entry which is preliminary data.</text>
</comment>
<dbReference type="PROSITE" id="PS00106">
    <property type="entry name" value="GALACTOKINASE"/>
    <property type="match status" value="1"/>
</dbReference>
<dbReference type="InterPro" id="IPR000705">
    <property type="entry name" value="Galactokinase"/>
</dbReference>
<feature type="site" description="Transition state stabilizer" evidence="11">
    <location>
        <position position="29"/>
    </location>
</feature>
<feature type="domain" description="Galactokinase N-terminal" evidence="15">
    <location>
        <begin position="11"/>
        <end position="59"/>
    </location>
</feature>
<comment type="similarity">
    <text evidence="1 11">Belongs to the GHMP kinase family. GalK subfamily.</text>
</comment>
<dbReference type="InterPro" id="IPR006204">
    <property type="entry name" value="GHMP_kinase_N_dom"/>
</dbReference>
<dbReference type="EC" id="2.7.1.6" evidence="11 12"/>
<dbReference type="InterPro" id="IPR006203">
    <property type="entry name" value="GHMP_knse_ATP-bd_CS"/>
</dbReference>
<dbReference type="GO" id="GO:0006012">
    <property type="term" value="P:galactose metabolic process"/>
    <property type="evidence" value="ECO:0007669"/>
    <property type="project" value="UniProtKB-UniRule"/>
</dbReference>
<dbReference type="PROSITE" id="PS00627">
    <property type="entry name" value="GHMP_KINASES_ATP"/>
    <property type="match status" value="1"/>
</dbReference>
<feature type="domain" description="GHMP kinase C-terminal" evidence="14">
    <location>
        <begin position="279"/>
        <end position="362"/>
    </location>
</feature>
<dbReference type="InterPro" id="IPR006206">
    <property type="entry name" value="Mevalonate/galactokinase"/>
</dbReference>
<dbReference type="PIRSF" id="PIRSF000530">
    <property type="entry name" value="Galactokinase"/>
    <property type="match status" value="1"/>
</dbReference>
<dbReference type="OrthoDB" id="250531at2"/>
<comment type="subcellular location">
    <subcellularLocation>
        <location evidence="11">Cytoplasm</location>
    </subcellularLocation>
</comment>
<dbReference type="HAMAP" id="MF_00246">
    <property type="entry name" value="Galactokinase"/>
    <property type="match status" value="1"/>
</dbReference>
<evidence type="ECO:0000256" key="10">
    <source>
        <dbReference type="ARBA" id="ARBA00023277"/>
    </source>
</evidence>
<dbReference type="FunFam" id="3.30.230.10:FF:000017">
    <property type="entry name" value="Galactokinase"/>
    <property type="match status" value="1"/>
</dbReference>
<name>A0A4Y8WBV8_9VIBR</name>